<keyword evidence="8" id="KW-1185">Reference proteome</keyword>
<sequence>MSTQILDIVRFLDTLAPPAWQESYDNAGLLTGSGLWECTGVLTTLDATEEVVMEAVACRANLIVAHHPIIFGGLKKITGHNYVERTVIAAIKRDIAIYAIHTNLDNVVVRGVNGRIAAKLGIMGGRALLPRVGTLQKLFCFVPVNHLEAVRAAVFAAGAGHIGNYSEASYTVEGLGTFKAGEGAQPFVGELGSRHTEKEARLEVIVPAHLSREVVRAMIAAHPYEEVAYDLVPLANTDAGVGSGLVGELPVEMEENAFLELVRRAFGVPVIRHTRLTGRPVKRVAVCGGVGSFLISKALAAGANFYITADVKYHEFFDANDQMVIADIGHFESEQFTVDLLFDVLREKFRNFAVLKSVVKTNPIKYFY</sequence>
<dbReference type="SUPFAM" id="SSF102705">
    <property type="entry name" value="NIF3 (NGG1p interacting factor 3)-like"/>
    <property type="match status" value="1"/>
</dbReference>
<dbReference type="NCBIfam" id="TIGR00486">
    <property type="entry name" value="YbgI_SA1388"/>
    <property type="match status" value="1"/>
</dbReference>
<dbReference type="PIRSF" id="PIRSF037489">
    <property type="entry name" value="UCP037489_NIF3_YqfO"/>
    <property type="match status" value="1"/>
</dbReference>
<reference evidence="7" key="2">
    <citation type="submission" date="2020-09" db="EMBL/GenBank/DDBJ databases">
        <authorList>
            <person name="Sun Q."/>
            <person name="Zhou Y."/>
        </authorList>
    </citation>
    <scope>NUCLEOTIDE SEQUENCE</scope>
    <source>
        <strain evidence="7">CGMCC 1.15448</strain>
    </source>
</reference>
<keyword evidence="4 5" id="KW-0479">Metal-binding</keyword>
<feature type="binding site" evidence="6">
    <location>
        <position position="330"/>
    </location>
    <ligand>
        <name>a divalent metal cation</name>
        <dbReference type="ChEBI" id="CHEBI:60240"/>
        <label>1</label>
    </ligand>
</feature>
<proteinExistence type="inferred from homology"/>
<evidence type="ECO:0000256" key="5">
    <source>
        <dbReference type="PIRNR" id="PIRNR037489"/>
    </source>
</evidence>
<feature type="binding site" evidence="6">
    <location>
        <position position="67"/>
    </location>
    <ligand>
        <name>a divalent metal cation</name>
        <dbReference type="ChEBI" id="CHEBI:60240"/>
        <label>1</label>
    </ligand>
</feature>
<dbReference type="Pfam" id="PF01784">
    <property type="entry name" value="DUF34_NIF3"/>
    <property type="match status" value="1"/>
</dbReference>
<dbReference type="EMBL" id="BMJC01000005">
    <property type="protein sequence ID" value="GGB16237.1"/>
    <property type="molecule type" value="Genomic_DNA"/>
</dbReference>
<feature type="binding site" evidence="6">
    <location>
        <position position="66"/>
    </location>
    <ligand>
        <name>a divalent metal cation</name>
        <dbReference type="ChEBI" id="CHEBI:60240"/>
        <label>1</label>
    </ligand>
</feature>
<dbReference type="InterPro" id="IPR036069">
    <property type="entry name" value="DUF34/NIF3_sf"/>
</dbReference>
<dbReference type="InterPro" id="IPR015867">
    <property type="entry name" value="N-reg_PII/ATP_PRibTrfase_C"/>
</dbReference>
<evidence type="ECO:0000313" key="8">
    <source>
        <dbReference type="Proteomes" id="UP000607559"/>
    </source>
</evidence>
<feature type="binding site" evidence="6">
    <location>
        <position position="105"/>
    </location>
    <ligand>
        <name>a divalent metal cation</name>
        <dbReference type="ChEBI" id="CHEBI:60240"/>
        <label>1</label>
    </ligand>
</feature>
<dbReference type="Proteomes" id="UP000607559">
    <property type="component" value="Unassembled WGS sequence"/>
</dbReference>
<protein>
    <recommendedName>
        <fullName evidence="3 5">GTP cyclohydrolase 1 type 2 homolog</fullName>
    </recommendedName>
</protein>
<dbReference type="Gene3D" id="3.30.70.120">
    <property type="match status" value="1"/>
</dbReference>
<dbReference type="InterPro" id="IPR017221">
    <property type="entry name" value="DUF34/NIF3_bac"/>
</dbReference>
<evidence type="ECO:0000256" key="1">
    <source>
        <dbReference type="ARBA" id="ARBA00006964"/>
    </source>
</evidence>
<gene>
    <name evidence="7" type="ORF">GCM10011511_45070</name>
</gene>
<name>A0A8J2XW27_9BACT</name>
<dbReference type="AlphaFoldDB" id="A0A8J2XW27"/>
<dbReference type="GO" id="GO:0005737">
    <property type="term" value="C:cytoplasm"/>
    <property type="evidence" value="ECO:0007669"/>
    <property type="project" value="TreeGrafter"/>
</dbReference>
<dbReference type="PANTHER" id="PTHR13799:SF14">
    <property type="entry name" value="GTP CYCLOHYDROLASE 1 TYPE 2 HOMOLOG"/>
    <property type="match status" value="1"/>
</dbReference>
<feature type="binding site" evidence="6">
    <location>
        <position position="334"/>
    </location>
    <ligand>
        <name>a divalent metal cation</name>
        <dbReference type="ChEBI" id="CHEBI:60240"/>
        <label>1</label>
    </ligand>
</feature>
<comment type="similarity">
    <text evidence="1 5">Belongs to the GTP cyclohydrolase I type 2/NIF3 family.</text>
</comment>
<dbReference type="FunFam" id="3.30.70.120:FF:000006">
    <property type="entry name" value="GTP cyclohydrolase 1 type 2 homolog"/>
    <property type="match status" value="1"/>
</dbReference>
<comment type="subunit">
    <text evidence="2">Homohexamer.</text>
</comment>
<dbReference type="Gene3D" id="3.40.1390.30">
    <property type="entry name" value="NIF3 (NGG1p interacting factor 3)-like"/>
    <property type="match status" value="1"/>
</dbReference>
<evidence type="ECO:0000256" key="4">
    <source>
        <dbReference type="ARBA" id="ARBA00022723"/>
    </source>
</evidence>
<accession>A0A8J2XW27</accession>
<evidence type="ECO:0000313" key="7">
    <source>
        <dbReference type="EMBL" id="GGB16237.1"/>
    </source>
</evidence>
<evidence type="ECO:0000256" key="2">
    <source>
        <dbReference type="ARBA" id="ARBA00011643"/>
    </source>
</evidence>
<dbReference type="GO" id="GO:0046872">
    <property type="term" value="F:metal ion binding"/>
    <property type="evidence" value="ECO:0007669"/>
    <property type="project" value="UniProtKB-UniRule"/>
</dbReference>
<comment type="caution">
    <text evidence="7">The sequence shown here is derived from an EMBL/GenBank/DDBJ whole genome shotgun (WGS) entry which is preliminary data.</text>
</comment>
<dbReference type="RefSeq" id="WP_188936078.1">
    <property type="nucleotide sequence ID" value="NZ_BMJC01000005.1"/>
</dbReference>
<dbReference type="InterPro" id="IPR002678">
    <property type="entry name" value="DUF34/NIF3"/>
</dbReference>
<dbReference type="PANTHER" id="PTHR13799">
    <property type="entry name" value="NGG1 INTERACTING FACTOR 3"/>
    <property type="match status" value="1"/>
</dbReference>
<organism evidence="7 8">
    <name type="scientific">Puia dinghuensis</name>
    <dbReference type="NCBI Taxonomy" id="1792502"/>
    <lineage>
        <taxon>Bacteria</taxon>
        <taxon>Pseudomonadati</taxon>
        <taxon>Bacteroidota</taxon>
        <taxon>Chitinophagia</taxon>
        <taxon>Chitinophagales</taxon>
        <taxon>Chitinophagaceae</taxon>
        <taxon>Puia</taxon>
    </lineage>
</organism>
<evidence type="ECO:0000256" key="6">
    <source>
        <dbReference type="PIRSR" id="PIRSR602678-1"/>
    </source>
</evidence>
<evidence type="ECO:0000256" key="3">
    <source>
        <dbReference type="ARBA" id="ARBA00022112"/>
    </source>
</evidence>
<dbReference type="FunFam" id="3.40.1390.30:FF:000001">
    <property type="entry name" value="GTP cyclohydrolase 1 type 2"/>
    <property type="match status" value="1"/>
</dbReference>
<reference evidence="7" key="1">
    <citation type="journal article" date="2014" name="Int. J. Syst. Evol. Microbiol.">
        <title>Complete genome sequence of Corynebacterium casei LMG S-19264T (=DSM 44701T), isolated from a smear-ripened cheese.</title>
        <authorList>
            <consortium name="US DOE Joint Genome Institute (JGI-PGF)"/>
            <person name="Walter F."/>
            <person name="Albersmeier A."/>
            <person name="Kalinowski J."/>
            <person name="Ruckert C."/>
        </authorList>
    </citation>
    <scope>NUCLEOTIDE SEQUENCE</scope>
    <source>
        <strain evidence="7">CGMCC 1.15448</strain>
    </source>
</reference>